<keyword evidence="2 4" id="KW-0547">Nucleotide-binding</keyword>
<keyword evidence="6" id="KW-1133">Transmembrane helix</keyword>
<keyword evidence="3 4" id="KW-0067">ATP-binding</keyword>
<dbReference type="OMA" id="ANDERYH"/>
<dbReference type="GO" id="GO:0005524">
    <property type="term" value="F:ATP binding"/>
    <property type="evidence" value="ECO:0007669"/>
    <property type="project" value="UniProtKB-KW"/>
</dbReference>
<dbReference type="EMBL" id="BFEA01000822">
    <property type="protein sequence ID" value="GBG90573.1"/>
    <property type="molecule type" value="Genomic_DNA"/>
</dbReference>
<dbReference type="STRING" id="69332.A0A388M7V9"/>
<reference evidence="8 9" key="1">
    <citation type="journal article" date="2018" name="Cell">
        <title>The Chara Genome: Secondary Complexity and Implications for Plant Terrestrialization.</title>
        <authorList>
            <person name="Nishiyama T."/>
            <person name="Sakayama H."/>
            <person name="Vries J.D."/>
            <person name="Buschmann H."/>
            <person name="Saint-Marcoux D."/>
            <person name="Ullrich K.K."/>
            <person name="Haas F.B."/>
            <person name="Vanderstraeten L."/>
            <person name="Becker D."/>
            <person name="Lang D."/>
            <person name="Vosolsobe S."/>
            <person name="Rombauts S."/>
            <person name="Wilhelmsson P.K.I."/>
            <person name="Janitza P."/>
            <person name="Kern R."/>
            <person name="Heyl A."/>
            <person name="Rumpler F."/>
            <person name="Villalobos L.I.A.C."/>
            <person name="Clay J.M."/>
            <person name="Skokan R."/>
            <person name="Toyoda A."/>
            <person name="Suzuki Y."/>
            <person name="Kagoshima H."/>
            <person name="Schijlen E."/>
            <person name="Tajeshwar N."/>
            <person name="Catarino B."/>
            <person name="Hetherington A.J."/>
            <person name="Saltykova A."/>
            <person name="Bonnot C."/>
            <person name="Breuninger H."/>
            <person name="Symeonidi A."/>
            <person name="Radhakrishnan G.V."/>
            <person name="Van Nieuwerburgh F."/>
            <person name="Deforce D."/>
            <person name="Chang C."/>
            <person name="Karol K.G."/>
            <person name="Hedrich R."/>
            <person name="Ulvskov P."/>
            <person name="Glockner G."/>
            <person name="Delwiche C.F."/>
            <person name="Petrasek J."/>
            <person name="Van de Peer Y."/>
            <person name="Friml J."/>
            <person name="Beilby M."/>
            <person name="Dolan L."/>
            <person name="Kohara Y."/>
            <person name="Sugano S."/>
            <person name="Fujiyama A."/>
            <person name="Delaux P.-M."/>
            <person name="Quint M."/>
            <person name="TheiBen G."/>
            <person name="Hagemann M."/>
            <person name="Harholt J."/>
            <person name="Dunand C."/>
            <person name="Zachgo S."/>
            <person name="Langdale J."/>
            <person name="Maumus F."/>
            <person name="Straeten D.V.D."/>
            <person name="Gould S.B."/>
            <person name="Rensing S.A."/>
        </authorList>
    </citation>
    <scope>NUCLEOTIDE SEQUENCE [LARGE SCALE GENOMIC DNA]</scope>
    <source>
        <strain evidence="8 9">S276</strain>
    </source>
</reference>
<dbReference type="Gene3D" id="1.10.8.60">
    <property type="match status" value="2"/>
</dbReference>
<feature type="transmembrane region" description="Helical" evidence="6">
    <location>
        <begin position="99"/>
        <end position="117"/>
    </location>
</feature>
<evidence type="ECO:0000256" key="2">
    <source>
        <dbReference type="ARBA" id="ARBA00022741"/>
    </source>
</evidence>
<dbReference type="InterPro" id="IPR050168">
    <property type="entry name" value="AAA_ATPase_domain"/>
</dbReference>
<dbReference type="GO" id="GO:0016887">
    <property type="term" value="F:ATP hydrolysis activity"/>
    <property type="evidence" value="ECO:0007669"/>
    <property type="project" value="InterPro"/>
</dbReference>
<dbReference type="SMART" id="SM00382">
    <property type="entry name" value="AAA"/>
    <property type="match status" value="2"/>
</dbReference>
<dbReference type="FunFam" id="3.40.50.300:FF:000149">
    <property type="entry name" value="Nuclear valosin-containing protein-like"/>
    <property type="match status" value="1"/>
</dbReference>
<comment type="caution">
    <text evidence="8">The sequence shown here is derived from an EMBL/GenBank/DDBJ whole genome shotgun (WGS) entry which is preliminary data.</text>
</comment>
<dbReference type="InterPro" id="IPR027417">
    <property type="entry name" value="P-loop_NTPase"/>
</dbReference>
<evidence type="ECO:0000259" key="7">
    <source>
        <dbReference type="SMART" id="SM00382"/>
    </source>
</evidence>
<dbReference type="OrthoDB" id="2187at2759"/>
<feature type="compositionally biased region" description="Basic and acidic residues" evidence="5">
    <location>
        <begin position="354"/>
        <end position="365"/>
    </location>
</feature>
<proteinExistence type="inferred from homology"/>
<evidence type="ECO:0000256" key="1">
    <source>
        <dbReference type="ARBA" id="ARBA00006914"/>
    </source>
</evidence>
<keyword evidence="6" id="KW-0812">Transmembrane</keyword>
<dbReference type="GO" id="GO:0005829">
    <property type="term" value="C:cytosol"/>
    <property type="evidence" value="ECO:0007669"/>
    <property type="project" value="TreeGrafter"/>
</dbReference>
<evidence type="ECO:0000256" key="3">
    <source>
        <dbReference type="ARBA" id="ARBA00022840"/>
    </source>
</evidence>
<dbReference type="Gramene" id="GBG90573">
    <property type="protein sequence ID" value="GBG90573"/>
    <property type="gene ID" value="CBR_g50916"/>
</dbReference>
<evidence type="ECO:0000256" key="5">
    <source>
        <dbReference type="SAM" id="MobiDB-lite"/>
    </source>
</evidence>
<comment type="similarity">
    <text evidence="1 4">Belongs to the AAA ATPase family.</text>
</comment>
<feature type="domain" description="AAA+ ATPase" evidence="7">
    <location>
        <begin position="133"/>
        <end position="285"/>
    </location>
</feature>
<dbReference type="InterPro" id="IPR003593">
    <property type="entry name" value="AAA+_ATPase"/>
</dbReference>
<accession>A0A388M7V9</accession>
<dbReference type="PANTHER" id="PTHR23077:SF12">
    <property type="entry name" value="PEROXISOMAL ATPASE PEX1"/>
    <property type="match status" value="1"/>
</dbReference>
<dbReference type="Gene3D" id="3.40.50.300">
    <property type="entry name" value="P-loop containing nucleotide triphosphate hydrolases"/>
    <property type="match status" value="2"/>
</dbReference>
<sequence length="665" mass="72069">MVGCIQTVIISIASKNQSFAFVKIIHDLSSSELRSPDNGFSQTLKTQTEFSYALMQLECGEATNGQSVFSISGETDGLKVAEGAGKVSHRRGLRSSASVPIPFVAVGGLLFGGITPFRRWDMRKQLRPGLLAAAGGVLLHGPQASGKSQLAKAIVVELANDERYHAYSVFVKCDSLVGGQIEQLKTRMEGVFQEALEHAPSVIVFDDLDALLPNEERQDDVVGDVAEHTALSEFVGDLMDACQEGGWGARQSITFLAIAQSPSSVHHVLRVSGRLDFAVQLLAPGAVERAAIIQSCLRSKAVNFAKDVAMVEVVTHCDGYDAHDIDVLVEQAIHGYYHHHLHPTSTALLSWEETSEKTTRKEPRHPLGAGEGLSQVSDSLMQTQTQTQTHFGAMRAAGLQIVDGEVEDRCRRRSLSLSQQWRRWSFTVTEDDFAKAQRGFVPAAMRGVVAISNAGDGPSQKGWEDIGGLDDVRRTLQEIRKLPVKYGKLFLKAPLRLRPGILLCGPPNCGKTHVIGAAAAACHLRFIGVKGPELLNKYIGASEQAVRDVFAKASAAAPSILFFDEFDAIAPKRGHDNTGVTDRVVNQLLTELDGVEGLSGVFVIAATSRPDLIDAALLRPRRLDRLLLCDFPSEFERKEILNVLARQLPLAADVDLSDIAASTCS</sequence>
<dbReference type="Proteomes" id="UP000265515">
    <property type="component" value="Unassembled WGS sequence"/>
</dbReference>
<dbReference type="AlphaFoldDB" id="A0A388M7V9"/>
<evidence type="ECO:0000256" key="4">
    <source>
        <dbReference type="RuleBase" id="RU003651"/>
    </source>
</evidence>
<dbReference type="SUPFAM" id="SSF52540">
    <property type="entry name" value="P-loop containing nucleoside triphosphate hydrolases"/>
    <property type="match status" value="2"/>
</dbReference>
<dbReference type="PROSITE" id="PS00674">
    <property type="entry name" value="AAA"/>
    <property type="match status" value="1"/>
</dbReference>
<feature type="region of interest" description="Disordered" evidence="5">
    <location>
        <begin position="352"/>
        <end position="371"/>
    </location>
</feature>
<evidence type="ECO:0000313" key="8">
    <source>
        <dbReference type="EMBL" id="GBG90573.1"/>
    </source>
</evidence>
<dbReference type="GO" id="GO:0016558">
    <property type="term" value="P:protein import into peroxisome matrix"/>
    <property type="evidence" value="ECO:0007669"/>
    <property type="project" value="TreeGrafter"/>
</dbReference>
<dbReference type="InterPro" id="IPR003960">
    <property type="entry name" value="ATPase_AAA_CS"/>
</dbReference>
<dbReference type="PANTHER" id="PTHR23077">
    <property type="entry name" value="AAA-FAMILY ATPASE"/>
    <property type="match status" value="1"/>
</dbReference>
<organism evidence="8 9">
    <name type="scientific">Chara braunii</name>
    <name type="common">Braun's stonewort</name>
    <dbReference type="NCBI Taxonomy" id="69332"/>
    <lineage>
        <taxon>Eukaryota</taxon>
        <taxon>Viridiplantae</taxon>
        <taxon>Streptophyta</taxon>
        <taxon>Charophyceae</taxon>
        <taxon>Charales</taxon>
        <taxon>Characeae</taxon>
        <taxon>Chara</taxon>
    </lineage>
</organism>
<evidence type="ECO:0000256" key="6">
    <source>
        <dbReference type="SAM" id="Phobius"/>
    </source>
</evidence>
<gene>
    <name evidence="8" type="ORF">CBR_g50916</name>
</gene>
<dbReference type="GO" id="GO:0005778">
    <property type="term" value="C:peroxisomal membrane"/>
    <property type="evidence" value="ECO:0007669"/>
    <property type="project" value="TreeGrafter"/>
</dbReference>
<evidence type="ECO:0000313" key="9">
    <source>
        <dbReference type="Proteomes" id="UP000265515"/>
    </source>
</evidence>
<dbReference type="Pfam" id="PF00004">
    <property type="entry name" value="AAA"/>
    <property type="match status" value="2"/>
</dbReference>
<keyword evidence="9" id="KW-1185">Reference proteome</keyword>
<dbReference type="InterPro" id="IPR003959">
    <property type="entry name" value="ATPase_AAA_core"/>
</dbReference>
<name>A0A388M7V9_CHABU</name>
<feature type="domain" description="AAA+ ATPase" evidence="7">
    <location>
        <begin position="497"/>
        <end position="633"/>
    </location>
</feature>
<keyword evidence="6" id="KW-0472">Membrane</keyword>
<protein>
    <recommendedName>
        <fullName evidence="7">AAA+ ATPase domain-containing protein</fullName>
    </recommendedName>
</protein>